<accession>A0ABY7M6Q1</accession>
<feature type="compositionally biased region" description="Basic and acidic residues" evidence="1">
    <location>
        <begin position="36"/>
        <end position="46"/>
    </location>
</feature>
<feature type="region of interest" description="Disordered" evidence="1">
    <location>
        <begin position="62"/>
        <end position="93"/>
    </location>
</feature>
<dbReference type="EMBL" id="CP115149">
    <property type="protein sequence ID" value="WBL35817.1"/>
    <property type="molecule type" value="Genomic_DNA"/>
</dbReference>
<evidence type="ECO:0000313" key="3">
    <source>
        <dbReference type="Proteomes" id="UP001212803"/>
    </source>
</evidence>
<evidence type="ECO:0000256" key="1">
    <source>
        <dbReference type="SAM" id="MobiDB-lite"/>
    </source>
</evidence>
<keyword evidence="3" id="KW-1185">Reference proteome</keyword>
<name>A0ABY7M6Q1_9CHLR</name>
<evidence type="ECO:0000313" key="2">
    <source>
        <dbReference type="EMBL" id="WBL35817.1"/>
    </source>
</evidence>
<feature type="compositionally biased region" description="Acidic residues" evidence="1">
    <location>
        <begin position="81"/>
        <end position="92"/>
    </location>
</feature>
<feature type="region of interest" description="Disordered" evidence="1">
    <location>
        <begin position="1"/>
        <end position="46"/>
    </location>
</feature>
<proteinExistence type="predicted"/>
<reference evidence="2 3" key="1">
    <citation type="journal article" date="2023" name="ISME J.">
        <title>Thermophilic Dehalococcoidia with unusual traits shed light on an unexpected past.</title>
        <authorList>
            <person name="Palmer M."/>
            <person name="Covington J.K."/>
            <person name="Zhou E.M."/>
            <person name="Thomas S.C."/>
            <person name="Habib N."/>
            <person name="Seymour C.O."/>
            <person name="Lai D."/>
            <person name="Johnston J."/>
            <person name="Hashimi A."/>
            <person name="Jiao J.Y."/>
            <person name="Muok A.R."/>
            <person name="Liu L."/>
            <person name="Xian W.D."/>
            <person name="Zhi X.Y."/>
            <person name="Li M.M."/>
            <person name="Silva L.P."/>
            <person name="Bowen B.P."/>
            <person name="Louie K."/>
            <person name="Briegel A."/>
            <person name="Pett-Ridge J."/>
            <person name="Weber P.K."/>
            <person name="Tocheva E.I."/>
            <person name="Woyke T."/>
            <person name="Northen T.R."/>
            <person name="Mayali X."/>
            <person name="Li W.J."/>
            <person name="Hedlund B.P."/>
        </authorList>
    </citation>
    <scope>NUCLEOTIDE SEQUENCE [LARGE SCALE GENOMIC DNA]</scope>
    <source>
        <strain evidence="2 3">YIM 72310</strain>
    </source>
</reference>
<gene>
    <name evidence="2" type="ORF">O0235_13765</name>
</gene>
<dbReference type="Proteomes" id="UP001212803">
    <property type="component" value="Chromosome"/>
</dbReference>
<sequence>MRSGKWKTIEGSRGVLSTSSAEDVEDLSKDAAGFEAGHDGRAGGEPEAFEREVAGAAAGTGVSLEQGRPCTGLRRKRSGDEAAEAAADDGDVEVGPFSHTTIVWTST</sequence>
<organism evidence="2 3">
    <name type="scientific">Tepidiforma flava</name>
    <dbReference type="NCBI Taxonomy" id="3004094"/>
    <lineage>
        <taxon>Bacteria</taxon>
        <taxon>Bacillati</taxon>
        <taxon>Chloroflexota</taxon>
        <taxon>Tepidiformia</taxon>
        <taxon>Tepidiformales</taxon>
        <taxon>Tepidiformaceae</taxon>
        <taxon>Tepidiforma</taxon>
    </lineage>
</organism>
<protein>
    <submittedName>
        <fullName evidence="2">Uncharacterized protein</fullName>
    </submittedName>
</protein>